<comment type="caution">
    <text evidence="2">The sequence shown here is derived from an EMBL/GenBank/DDBJ whole genome shotgun (WGS) entry which is preliminary data.</text>
</comment>
<name>A0ABN9SY42_9DINO</name>
<evidence type="ECO:0000313" key="2">
    <source>
        <dbReference type="EMBL" id="CAK0837518.1"/>
    </source>
</evidence>
<evidence type="ECO:0008006" key="4">
    <source>
        <dbReference type="Google" id="ProtNLM"/>
    </source>
</evidence>
<gene>
    <name evidence="2" type="ORF">PCOR1329_LOCUS33695</name>
</gene>
<feature type="compositionally biased region" description="Acidic residues" evidence="1">
    <location>
        <begin position="153"/>
        <end position="167"/>
    </location>
</feature>
<dbReference type="EMBL" id="CAUYUJ010014160">
    <property type="protein sequence ID" value="CAK0837518.1"/>
    <property type="molecule type" value="Genomic_DNA"/>
</dbReference>
<accession>A0ABN9SY42</accession>
<evidence type="ECO:0000313" key="3">
    <source>
        <dbReference type="Proteomes" id="UP001189429"/>
    </source>
</evidence>
<proteinExistence type="predicted"/>
<feature type="compositionally biased region" description="Polar residues" evidence="1">
    <location>
        <begin position="114"/>
        <end position="128"/>
    </location>
</feature>
<sequence>MGTRISCKRCGTSAFVLQSPEALEDNLVSWAHHTGCEGVDDLVLASANRQLLSQGKASSSACGVSFVMGCRIEFTKEMVQRLEEEDRMRQEQRKAANMAPPISAASDAGCPATVASSVQNVGTKQNEAMQDEHSPAGRRASAKRRRKSFIDVGSDDSRDEDFVEDGR</sequence>
<organism evidence="2 3">
    <name type="scientific">Prorocentrum cordatum</name>
    <dbReference type="NCBI Taxonomy" id="2364126"/>
    <lineage>
        <taxon>Eukaryota</taxon>
        <taxon>Sar</taxon>
        <taxon>Alveolata</taxon>
        <taxon>Dinophyceae</taxon>
        <taxon>Prorocentrales</taxon>
        <taxon>Prorocentraceae</taxon>
        <taxon>Prorocentrum</taxon>
    </lineage>
</organism>
<protein>
    <recommendedName>
        <fullName evidence="4">PARP-type domain-containing protein</fullName>
    </recommendedName>
</protein>
<feature type="region of interest" description="Disordered" evidence="1">
    <location>
        <begin position="84"/>
        <end position="167"/>
    </location>
</feature>
<dbReference type="Proteomes" id="UP001189429">
    <property type="component" value="Unassembled WGS sequence"/>
</dbReference>
<feature type="compositionally biased region" description="Basic and acidic residues" evidence="1">
    <location>
        <begin position="84"/>
        <end position="94"/>
    </location>
</feature>
<reference evidence="2" key="1">
    <citation type="submission" date="2023-10" db="EMBL/GenBank/DDBJ databases">
        <authorList>
            <person name="Chen Y."/>
            <person name="Shah S."/>
            <person name="Dougan E. K."/>
            <person name="Thang M."/>
            <person name="Chan C."/>
        </authorList>
    </citation>
    <scope>NUCLEOTIDE SEQUENCE [LARGE SCALE GENOMIC DNA]</scope>
</reference>
<evidence type="ECO:0000256" key="1">
    <source>
        <dbReference type="SAM" id="MobiDB-lite"/>
    </source>
</evidence>
<keyword evidence="3" id="KW-1185">Reference proteome</keyword>